<dbReference type="eggNOG" id="KOG0143">
    <property type="taxonomic scope" value="Eukaryota"/>
</dbReference>
<gene>
    <name evidence="6" type="ORF">SELMODRAFT_453242</name>
</gene>
<name>D8QSC5_SELML</name>
<dbReference type="EMBL" id="GL377566">
    <property type="protein sequence ID" value="EFJ36918.1"/>
    <property type="molecule type" value="Genomic_DNA"/>
</dbReference>
<sequence>MGSLSFFKIPGEFHRAPDPHPWKDLDHEVPVVDISNLEETDSRERALQALRDACESWGFFQLLGHGIPRELSDEMMEVAYKFFDLPAQDKLVYYSDNVLDEVGFATNFEVSKSRRPSATWQEFFFQMCSPPCDPSKLPENPASYRNVSTSYGAEITALARRLLELFSESLGLEGSELAGRFEGELMSMRLNHYPPCPEPQLTIGIQPHSDINAFTILQQVEGLQVLHDGAWVTLKPLPGALVVNIGDQLQVILSNDKFKSVEHRGVVNAERARVSIACFYSPGLGARIGPIPELVNEECPAKFKESLYGEYAKASLSMELNRKSALSTLKVDV</sequence>
<feature type="domain" description="Fe2OG dioxygenase" evidence="5">
    <location>
        <begin position="184"/>
        <end position="282"/>
    </location>
</feature>
<comment type="similarity">
    <text evidence="1 4">Belongs to the iron/ascorbate-dependent oxidoreductase family.</text>
</comment>
<dbReference type="InterPro" id="IPR026992">
    <property type="entry name" value="DIOX_N"/>
</dbReference>
<protein>
    <submittedName>
        <fullName evidence="6">2-oxoacid-dependent dioxygenase</fullName>
    </submittedName>
</protein>
<dbReference type="InParanoid" id="D8QSC5"/>
<keyword evidence="2 4" id="KW-0479">Metal-binding</keyword>
<dbReference type="InterPro" id="IPR044861">
    <property type="entry name" value="IPNS-like_FE2OG_OXY"/>
</dbReference>
<evidence type="ECO:0000313" key="7">
    <source>
        <dbReference type="Proteomes" id="UP000001514"/>
    </source>
</evidence>
<dbReference type="Proteomes" id="UP000001514">
    <property type="component" value="Unassembled WGS sequence"/>
</dbReference>
<proteinExistence type="inferred from homology"/>
<dbReference type="HOGENOM" id="CLU_010119_16_3_1"/>
<keyword evidence="6" id="KW-0223">Dioxygenase</keyword>
<keyword evidence="4" id="KW-0560">Oxidoreductase</keyword>
<organism evidence="7">
    <name type="scientific">Selaginella moellendorffii</name>
    <name type="common">Spikemoss</name>
    <dbReference type="NCBI Taxonomy" id="88036"/>
    <lineage>
        <taxon>Eukaryota</taxon>
        <taxon>Viridiplantae</taxon>
        <taxon>Streptophyta</taxon>
        <taxon>Embryophyta</taxon>
        <taxon>Tracheophyta</taxon>
        <taxon>Lycopodiopsida</taxon>
        <taxon>Selaginellales</taxon>
        <taxon>Selaginellaceae</taxon>
        <taxon>Selaginella</taxon>
    </lineage>
</organism>
<dbReference type="PANTHER" id="PTHR47991">
    <property type="entry name" value="OXOGLUTARATE/IRON-DEPENDENT DIOXYGENASE"/>
    <property type="match status" value="1"/>
</dbReference>
<dbReference type="InterPro" id="IPR050295">
    <property type="entry name" value="Plant_2OG-oxidoreductases"/>
</dbReference>
<dbReference type="Gene3D" id="2.60.120.330">
    <property type="entry name" value="B-lactam Antibiotic, Isopenicillin N Synthase, Chain"/>
    <property type="match status" value="1"/>
</dbReference>
<dbReference type="Gramene" id="EFJ36918">
    <property type="protein sequence ID" value="EFJ36918"/>
    <property type="gene ID" value="SELMODRAFT_453242"/>
</dbReference>
<evidence type="ECO:0000256" key="2">
    <source>
        <dbReference type="ARBA" id="ARBA00022723"/>
    </source>
</evidence>
<accession>D8QSC5</accession>
<dbReference type="PROSITE" id="PS51471">
    <property type="entry name" value="FE2OG_OXY"/>
    <property type="match status" value="1"/>
</dbReference>
<evidence type="ECO:0000256" key="3">
    <source>
        <dbReference type="ARBA" id="ARBA00023004"/>
    </source>
</evidence>
<dbReference type="InterPro" id="IPR027443">
    <property type="entry name" value="IPNS-like_sf"/>
</dbReference>
<evidence type="ECO:0000259" key="5">
    <source>
        <dbReference type="PROSITE" id="PS51471"/>
    </source>
</evidence>
<dbReference type="Pfam" id="PF03171">
    <property type="entry name" value="2OG-FeII_Oxy"/>
    <property type="match status" value="1"/>
</dbReference>
<evidence type="ECO:0000256" key="1">
    <source>
        <dbReference type="ARBA" id="ARBA00008056"/>
    </source>
</evidence>
<keyword evidence="3 4" id="KW-0408">Iron</keyword>
<dbReference type="GO" id="GO:0046872">
    <property type="term" value="F:metal ion binding"/>
    <property type="evidence" value="ECO:0007669"/>
    <property type="project" value="UniProtKB-KW"/>
</dbReference>
<keyword evidence="7" id="KW-1185">Reference proteome</keyword>
<dbReference type="InterPro" id="IPR005123">
    <property type="entry name" value="Oxoglu/Fe-dep_dioxygenase_dom"/>
</dbReference>
<dbReference type="Pfam" id="PF14226">
    <property type="entry name" value="DIOX_N"/>
    <property type="match status" value="1"/>
</dbReference>
<reference evidence="6 7" key="1">
    <citation type="journal article" date="2011" name="Science">
        <title>The Selaginella genome identifies genetic changes associated with the evolution of vascular plants.</title>
        <authorList>
            <person name="Banks J.A."/>
            <person name="Nishiyama T."/>
            <person name="Hasebe M."/>
            <person name="Bowman J.L."/>
            <person name="Gribskov M."/>
            <person name="dePamphilis C."/>
            <person name="Albert V.A."/>
            <person name="Aono N."/>
            <person name="Aoyama T."/>
            <person name="Ambrose B.A."/>
            <person name="Ashton N.W."/>
            <person name="Axtell M.J."/>
            <person name="Barker E."/>
            <person name="Barker M.S."/>
            <person name="Bennetzen J.L."/>
            <person name="Bonawitz N.D."/>
            <person name="Chapple C."/>
            <person name="Cheng C."/>
            <person name="Correa L.G."/>
            <person name="Dacre M."/>
            <person name="DeBarry J."/>
            <person name="Dreyer I."/>
            <person name="Elias M."/>
            <person name="Engstrom E.M."/>
            <person name="Estelle M."/>
            <person name="Feng L."/>
            <person name="Finet C."/>
            <person name="Floyd S.K."/>
            <person name="Frommer W.B."/>
            <person name="Fujita T."/>
            <person name="Gramzow L."/>
            <person name="Gutensohn M."/>
            <person name="Harholt J."/>
            <person name="Hattori M."/>
            <person name="Heyl A."/>
            <person name="Hirai T."/>
            <person name="Hiwatashi Y."/>
            <person name="Ishikawa M."/>
            <person name="Iwata M."/>
            <person name="Karol K.G."/>
            <person name="Koehler B."/>
            <person name="Kolukisaoglu U."/>
            <person name="Kubo M."/>
            <person name="Kurata T."/>
            <person name="Lalonde S."/>
            <person name="Li K."/>
            <person name="Li Y."/>
            <person name="Litt A."/>
            <person name="Lyons E."/>
            <person name="Manning G."/>
            <person name="Maruyama T."/>
            <person name="Michael T.P."/>
            <person name="Mikami K."/>
            <person name="Miyazaki S."/>
            <person name="Morinaga S."/>
            <person name="Murata T."/>
            <person name="Mueller-Roeber B."/>
            <person name="Nelson D.R."/>
            <person name="Obara M."/>
            <person name="Oguri Y."/>
            <person name="Olmstead R.G."/>
            <person name="Onodera N."/>
            <person name="Petersen B.L."/>
            <person name="Pils B."/>
            <person name="Prigge M."/>
            <person name="Rensing S.A."/>
            <person name="Riano-Pachon D.M."/>
            <person name="Roberts A.W."/>
            <person name="Sato Y."/>
            <person name="Scheller H.V."/>
            <person name="Schulz B."/>
            <person name="Schulz C."/>
            <person name="Shakirov E.V."/>
            <person name="Shibagaki N."/>
            <person name="Shinohara N."/>
            <person name="Shippen D.E."/>
            <person name="Soerensen I."/>
            <person name="Sotooka R."/>
            <person name="Sugimoto N."/>
            <person name="Sugita M."/>
            <person name="Sumikawa N."/>
            <person name="Tanurdzic M."/>
            <person name="Theissen G."/>
            <person name="Ulvskov P."/>
            <person name="Wakazuki S."/>
            <person name="Weng J.K."/>
            <person name="Willats W.W."/>
            <person name="Wipf D."/>
            <person name="Wolf P.G."/>
            <person name="Yang L."/>
            <person name="Zimmer A.D."/>
            <person name="Zhu Q."/>
            <person name="Mitros T."/>
            <person name="Hellsten U."/>
            <person name="Loque D."/>
            <person name="Otillar R."/>
            <person name="Salamov A."/>
            <person name="Schmutz J."/>
            <person name="Shapiro H."/>
            <person name="Lindquist E."/>
            <person name="Lucas S."/>
            <person name="Rokhsar D."/>
            <person name="Grigoriev I.V."/>
        </authorList>
    </citation>
    <scope>NUCLEOTIDE SEQUENCE [LARGE SCALE GENOMIC DNA]</scope>
</reference>
<dbReference type="AlphaFoldDB" id="D8QSC5"/>
<dbReference type="SUPFAM" id="SSF51197">
    <property type="entry name" value="Clavaminate synthase-like"/>
    <property type="match status" value="1"/>
</dbReference>
<evidence type="ECO:0000313" key="6">
    <source>
        <dbReference type="EMBL" id="EFJ36918.1"/>
    </source>
</evidence>
<dbReference type="KEGG" id="smo:SELMODRAFT_453242"/>
<dbReference type="GO" id="GO:0051213">
    <property type="term" value="F:dioxygenase activity"/>
    <property type="evidence" value="ECO:0007669"/>
    <property type="project" value="UniProtKB-KW"/>
</dbReference>
<evidence type="ECO:0000256" key="4">
    <source>
        <dbReference type="RuleBase" id="RU003682"/>
    </source>
</evidence>